<sequence>MIKLGCFAFPVDTPQELSPLSASGMIALLGSLFNAPMASGAHVSVVDVDENRRFCCTKRVAVKHVLAIWSDRTVRVAGPLFFVLLVTWATKVIIQLARMSSDSSHSSSTNVRSRSRLVPVLSFTNMRVTVPN</sequence>
<protein>
    <submittedName>
        <fullName evidence="1">(northern house mosquito) hypothetical protein</fullName>
    </submittedName>
</protein>
<proteinExistence type="predicted"/>
<organism evidence="1">
    <name type="scientific">Culex pipiens</name>
    <name type="common">House mosquito</name>
    <dbReference type="NCBI Taxonomy" id="7175"/>
    <lineage>
        <taxon>Eukaryota</taxon>
        <taxon>Metazoa</taxon>
        <taxon>Ecdysozoa</taxon>
        <taxon>Arthropoda</taxon>
        <taxon>Hexapoda</taxon>
        <taxon>Insecta</taxon>
        <taxon>Pterygota</taxon>
        <taxon>Neoptera</taxon>
        <taxon>Endopterygota</taxon>
        <taxon>Diptera</taxon>
        <taxon>Nematocera</taxon>
        <taxon>Culicoidea</taxon>
        <taxon>Culicidae</taxon>
        <taxon>Culicinae</taxon>
        <taxon>Culicini</taxon>
        <taxon>Culex</taxon>
        <taxon>Culex</taxon>
    </lineage>
</organism>
<dbReference type="EMBL" id="HBUE01343526">
    <property type="protein sequence ID" value="CAG6599568.1"/>
    <property type="molecule type" value="Transcribed_RNA"/>
</dbReference>
<accession>A0A8D8L3S7</accession>
<dbReference type="EMBL" id="HBUE01236608">
    <property type="protein sequence ID" value="CAG6547373.1"/>
    <property type="molecule type" value="Transcribed_RNA"/>
</dbReference>
<dbReference type="AlphaFoldDB" id="A0A8D8L3S7"/>
<reference evidence="1" key="1">
    <citation type="submission" date="2021-05" db="EMBL/GenBank/DDBJ databases">
        <authorList>
            <person name="Alioto T."/>
            <person name="Alioto T."/>
            <person name="Gomez Garrido J."/>
        </authorList>
    </citation>
    <scope>NUCLEOTIDE SEQUENCE</scope>
</reference>
<name>A0A8D8L3S7_CULPI</name>
<evidence type="ECO:0000313" key="1">
    <source>
        <dbReference type="EMBL" id="CAG6599568.1"/>
    </source>
</evidence>